<keyword evidence="1" id="KW-0408">Iron</keyword>
<feature type="compositionally biased region" description="Basic residues" evidence="2">
    <location>
        <begin position="361"/>
        <end position="371"/>
    </location>
</feature>
<gene>
    <name evidence="3" type="ORF">WDZ17_04965</name>
</gene>
<comment type="caution">
    <text evidence="3">The sequence shown here is derived from an EMBL/GenBank/DDBJ whole genome shotgun (WGS) entry which is preliminary data.</text>
</comment>
<evidence type="ECO:0000313" key="4">
    <source>
        <dbReference type="Proteomes" id="UP001387100"/>
    </source>
</evidence>
<accession>A0ABU8RHZ6</accession>
<feature type="transmembrane region" description="Helical" evidence="1">
    <location>
        <begin position="232"/>
        <end position="253"/>
    </location>
</feature>
<comment type="subcellular location">
    <subcellularLocation>
        <location evidence="1">Cell membrane</location>
        <topology evidence="1">Multi-pass membrane protein</topology>
    </subcellularLocation>
</comment>
<protein>
    <recommendedName>
        <fullName evidence="1">Probable beta-carotene 15,15'-dioxygenase</fullName>
        <ecNumber evidence="1">1.13.11.63</ecNumber>
    </recommendedName>
</protein>
<feature type="transmembrane region" description="Helical" evidence="1">
    <location>
        <begin position="61"/>
        <end position="83"/>
    </location>
</feature>
<keyword evidence="1" id="KW-0472">Membrane</keyword>
<feature type="binding site" evidence="1">
    <location>
        <position position="77"/>
    </location>
    <ligand>
        <name>Fe cation</name>
        <dbReference type="ChEBI" id="CHEBI:24875"/>
    </ligand>
</feature>
<evidence type="ECO:0000256" key="1">
    <source>
        <dbReference type="HAMAP-Rule" id="MF_02093"/>
    </source>
</evidence>
<keyword evidence="1" id="KW-0223">Dioxygenase</keyword>
<name>A0ABU8RHZ6_9ACTN</name>
<feature type="binding site" evidence="1">
    <location>
        <position position="131"/>
    </location>
    <ligand>
        <name>Fe cation</name>
        <dbReference type="ChEBI" id="CHEBI:24875"/>
    </ligand>
</feature>
<dbReference type="NCBIfam" id="TIGR03753">
    <property type="entry name" value="blh_monoox"/>
    <property type="match status" value="1"/>
</dbReference>
<feature type="transmembrane region" description="Helical" evidence="1">
    <location>
        <begin position="203"/>
        <end position="220"/>
    </location>
</feature>
<dbReference type="RefSeq" id="WP_339574028.1">
    <property type="nucleotide sequence ID" value="NZ_JBBIAA010000003.1"/>
</dbReference>
<comment type="catalytic activity">
    <reaction evidence="1">
        <text>all-trans-beta-carotene + O2 = 2 all-trans-retinal</text>
        <dbReference type="Rhea" id="RHEA:32887"/>
        <dbReference type="ChEBI" id="CHEBI:15379"/>
        <dbReference type="ChEBI" id="CHEBI:17579"/>
        <dbReference type="ChEBI" id="CHEBI:17898"/>
        <dbReference type="EC" id="1.13.11.63"/>
    </reaction>
</comment>
<proteinExistence type="inferred from homology"/>
<keyword evidence="1 3" id="KW-0560">Oxidoreductase</keyword>
<reference evidence="3 4" key="1">
    <citation type="journal article" date="2017" name="Int. J. Syst. Evol. Microbiol.">
        <title>Pseudokineococcus basanitobsidens sp. nov., isolated from volcanic rock.</title>
        <authorList>
            <person name="Lee D.W."/>
            <person name="Park M.Y."/>
            <person name="Kim J.J."/>
            <person name="Kim B.S."/>
        </authorList>
    </citation>
    <scope>NUCLEOTIDE SEQUENCE [LARGE SCALE GENOMIC DNA]</scope>
    <source>
        <strain evidence="3 4">DSM 103726</strain>
    </source>
</reference>
<dbReference type="HAMAP" id="MF_02093">
    <property type="entry name" value="Beta_carotene_diox"/>
    <property type="match status" value="1"/>
</dbReference>
<comment type="function">
    <text evidence="1">Catalyzes the cleavage of beta-carotene at its central double bond (15,15') to yield two molecules of all-trans-retinal.</text>
</comment>
<dbReference type="Pfam" id="PF15461">
    <property type="entry name" value="BCD"/>
    <property type="match status" value="1"/>
</dbReference>
<feature type="region of interest" description="Disordered" evidence="2">
    <location>
        <begin position="349"/>
        <end position="385"/>
    </location>
</feature>
<organism evidence="3 4">
    <name type="scientific">Pseudokineococcus basanitobsidens</name>
    <dbReference type="NCBI Taxonomy" id="1926649"/>
    <lineage>
        <taxon>Bacteria</taxon>
        <taxon>Bacillati</taxon>
        <taxon>Actinomycetota</taxon>
        <taxon>Actinomycetes</taxon>
        <taxon>Kineosporiales</taxon>
        <taxon>Kineosporiaceae</taxon>
        <taxon>Pseudokineococcus</taxon>
    </lineage>
</organism>
<dbReference type="EMBL" id="JBBIAA010000003">
    <property type="protein sequence ID" value="MEJ5944643.1"/>
    <property type="molecule type" value="Genomic_DNA"/>
</dbReference>
<feature type="compositionally biased region" description="Low complexity" evidence="2">
    <location>
        <begin position="372"/>
        <end position="385"/>
    </location>
</feature>
<feature type="transmembrane region" description="Helical" evidence="1">
    <location>
        <begin position="323"/>
        <end position="343"/>
    </location>
</feature>
<comment type="cofactor">
    <cofactor evidence="1">
        <name>Fe(2+)</name>
        <dbReference type="ChEBI" id="CHEBI:29033"/>
    </cofactor>
</comment>
<dbReference type="InterPro" id="IPR022270">
    <property type="entry name" value="Blh_diox"/>
</dbReference>
<dbReference type="EC" id="1.13.11.63" evidence="1"/>
<comment type="similarity">
    <text evidence="1">Belongs to the Brp/Blh beta-carotene diooxygenase family.</text>
</comment>
<keyword evidence="4" id="KW-1185">Reference proteome</keyword>
<feature type="binding site" evidence="1">
    <location>
        <position position="259"/>
    </location>
    <ligand>
        <name>Fe cation</name>
        <dbReference type="ChEBI" id="CHEBI:24875"/>
    </ligand>
</feature>
<evidence type="ECO:0000256" key="2">
    <source>
        <dbReference type="SAM" id="MobiDB-lite"/>
    </source>
</evidence>
<evidence type="ECO:0000313" key="3">
    <source>
        <dbReference type="EMBL" id="MEJ5944643.1"/>
    </source>
</evidence>
<feature type="transmembrane region" description="Helical" evidence="1">
    <location>
        <begin position="95"/>
        <end position="113"/>
    </location>
</feature>
<keyword evidence="1" id="KW-1003">Cell membrane</keyword>
<feature type="transmembrane region" description="Helical" evidence="1">
    <location>
        <begin position="119"/>
        <end position="139"/>
    </location>
</feature>
<keyword evidence="1" id="KW-0812">Transmembrane</keyword>
<sequence length="385" mass="38359">MATTTGRARPRAGRPPLVAPVLPPLSGALRAVVVAVPLAAAALVAAVVPAAAALVPGPAAAAGPLLLVAAVVVGLPHGAVDLLQPELTPRSARARALLGTAYLGLVAAAVLALRAAPLPVLAVLLVLAAAHFGLADDVVHGWRTGRAPAHRGAGDRAVAAARVVALGGLPVAVPLALADGDVRRLLAVLADGADGPVVDGARAVLVPVGVAVAVVVAVAVRRRDVVGAVEPLLLAGLFVLAPPLPAFAAYFGLWHSLRHLARLLALDAVRHRDGASGGATTGPLRREELRCAAARFARAAALPTALALSTLVALALVAGGDVVPAALVLVLCLTVPHAGAVALTDRALRRGATPGGQGRARPSRTARRRSSRAPISRSAPRSVGS</sequence>
<dbReference type="GO" id="GO:0003834">
    <property type="term" value="F:beta-carotene 15,15'-dioxygenase activity"/>
    <property type="evidence" value="ECO:0007669"/>
    <property type="project" value="UniProtKB-EC"/>
</dbReference>
<feature type="transmembrane region" description="Helical" evidence="1">
    <location>
        <begin position="32"/>
        <end position="55"/>
    </location>
</feature>
<keyword evidence="1" id="KW-0479">Metal-binding</keyword>
<keyword evidence="1" id="KW-1133">Transmembrane helix</keyword>
<dbReference type="Proteomes" id="UP001387100">
    <property type="component" value="Unassembled WGS sequence"/>
</dbReference>
<feature type="binding site" evidence="1">
    <location>
        <position position="255"/>
    </location>
    <ligand>
        <name>Fe cation</name>
        <dbReference type="ChEBI" id="CHEBI:24875"/>
    </ligand>
</feature>